<name>H8Z9M1_NEMA1</name>
<dbReference type="SUPFAM" id="SSF53474">
    <property type="entry name" value="alpha/beta-Hydrolases"/>
    <property type="match status" value="1"/>
</dbReference>
<dbReference type="EMBL" id="JH604633">
    <property type="protein sequence ID" value="EHY66652.1"/>
    <property type="molecule type" value="Genomic_DNA"/>
</dbReference>
<evidence type="ECO:0000313" key="4">
    <source>
        <dbReference type="EMBL" id="EHY66652.1"/>
    </source>
</evidence>
<keyword evidence="3" id="KW-0812">Transmembrane</keyword>
<dbReference type="PIRSF" id="PIRSF005211">
    <property type="entry name" value="Ab_hydro_YheT"/>
    <property type="match status" value="1"/>
</dbReference>
<accession>H8Z9M1</accession>
<dbReference type="Proteomes" id="UP000005622">
    <property type="component" value="Unassembled WGS sequence"/>
</dbReference>
<evidence type="ECO:0000256" key="2">
    <source>
        <dbReference type="PIRSR" id="PIRSR005211-1"/>
    </source>
</evidence>
<dbReference type="GO" id="GO:0047372">
    <property type="term" value="F:monoacylglycerol lipase activity"/>
    <property type="evidence" value="ECO:0007669"/>
    <property type="project" value="TreeGrafter"/>
</dbReference>
<reference evidence="4" key="1">
    <citation type="submission" date="2011-03" db="EMBL/GenBank/DDBJ databases">
        <title>The Genome Sequence of Nematocida sp1 strain ERTm2.</title>
        <authorList>
            <consortium name="The Broad Institute Genome Sequencing Platform"/>
            <consortium name="The Broad Institute Genome Sequencing Center for Infectious Disease"/>
            <person name="Cuomo C."/>
            <person name="Troemel E."/>
            <person name="Young S.K."/>
            <person name="Zeng Q."/>
            <person name="Gargeya S."/>
            <person name="Fitzgerald M."/>
            <person name="Haas B."/>
            <person name="Abouelleil A."/>
            <person name="Alvarado L."/>
            <person name="Arachchi H.M."/>
            <person name="Berlin A."/>
            <person name="Brown A."/>
            <person name="Chapman S.B."/>
            <person name="Chen Z."/>
            <person name="Dunbar C."/>
            <person name="Freedman E."/>
            <person name="Gearin G."/>
            <person name="Gellesch M."/>
            <person name="Goldberg J."/>
            <person name="Griggs A."/>
            <person name="Gujja S."/>
            <person name="Heilman E.R."/>
            <person name="Heiman D."/>
            <person name="Howarth C."/>
            <person name="Larson L."/>
            <person name="Lui A."/>
            <person name="MacDonald P.J.P."/>
            <person name="Mehta T."/>
            <person name="Montmayeur A."/>
            <person name="Murphy C."/>
            <person name="Neiman D."/>
            <person name="Pearson M."/>
            <person name="Priest M."/>
            <person name="Roberts A."/>
            <person name="Saif S."/>
            <person name="Shea T."/>
            <person name="Shenoy N."/>
            <person name="Sisk P."/>
            <person name="Stolte C."/>
            <person name="Sykes S."/>
            <person name="White J."/>
            <person name="Yandava C."/>
            <person name="Wortman J."/>
            <person name="Nusbaum C."/>
            <person name="Birren B."/>
        </authorList>
    </citation>
    <scope>NUCLEOTIDE SEQUENCE</scope>
    <source>
        <strain evidence="4">ERTm2</strain>
    </source>
</reference>
<dbReference type="InterPro" id="IPR012020">
    <property type="entry name" value="ABHD4"/>
</dbReference>
<evidence type="ECO:0008006" key="5">
    <source>
        <dbReference type="Google" id="ProtNLM"/>
    </source>
</evidence>
<dbReference type="PANTHER" id="PTHR10794:SF63">
    <property type="entry name" value="ALPHA_BETA HYDROLASE 1, ISOFORM A"/>
    <property type="match status" value="1"/>
</dbReference>
<keyword evidence="3" id="KW-1133">Transmembrane helix</keyword>
<feature type="active site" description="Charge relay system" evidence="2">
    <location>
        <position position="376"/>
    </location>
</feature>
<feature type="active site" description="Charge relay system" evidence="2">
    <location>
        <position position="347"/>
    </location>
</feature>
<feature type="active site" description="Charge relay system" evidence="2">
    <location>
        <position position="214"/>
    </location>
</feature>
<protein>
    <recommendedName>
        <fullName evidence="5">Serine aminopeptidase S33 domain-containing protein</fullName>
    </recommendedName>
</protein>
<dbReference type="PANTHER" id="PTHR10794">
    <property type="entry name" value="ABHYDROLASE DOMAIN-CONTAINING PROTEIN"/>
    <property type="match status" value="1"/>
</dbReference>
<organism evidence="4">
    <name type="scientific">Nematocida ausubeli (strain ATCC PRA-371 / ERTm2)</name>
    <name type="common">Nematode killer fungus</name>
    <dbReference type="NCBI Taxonomy" id="1913371"/>
    <lineage>
        <taxon>Eukaryota</taxon>
        <taxon>Fungi</taxon>
        <taxon>Fungi incertae sedis</taxon>
        <taxon>Microsporidia</taxon>
        <taxon>Nematocida</taxon>
    </lineage>
</organism>
<dbReference type="HOGENOM" id="CLU_032487_8_0_1"/>
<dbReference type="Gene3D" id="3.40.50.1820">
    <property type="entry name" value="alpha/beta hydrolase"/>
    <property type="match status" value="1"/>
</dbReference>
<dbReference type="STRING" id="944018.H8Z9M1"/>
<dbReference type="AlphaFoldDB" id="H8Z9M1"/>
<dbReference type="InterPro" id="IPR050960">
    <property type="entry name" value="AB_hydrolase_4_sf"/>
</dbReference>
<feature type="transmembrane region" description="Helical" evidence="3">
    <location>
        <begin position="26"/>
        <end position="54"/>
    </location>
</feature>
<evidence type="ECO:0000256" key="1">
    <source>
        <dbReference type="ARBA" id="ARBA00010884"/>
    </source>
</evidence>
<keyword evidence="3" id="KW-0472">Membrane</keyword>
<proteinExistence type="inferred from homology"/>
<evidence type="ECO:0000256" key="3">
    <source>
        <dbReference type="SAM" id="Phobius"/>
    </source>
</evidence>
<gene>
    <name evidence="4" type="ORF">NERG_00292</name>
</gene>
<sequence>MLQNALLGMKKGRGALSSYRPNASSFFSFASTLTFFSVVLGIKWVILIYAMYYIMACKKITLYYQPTEHNAFIVSKLKGLERVFYPHILWILPQIQTVSYFVRTPRHHKSTQIEIVQDDGGSFVITVYEPEVPATHTVITLHGLGGSANSKNVRILASHLLNEGYRVIGLSARGTIKKLRTPEFFHIGWNKDLVRTFKHVLSTYTGTVSGIGFSLGGHWLTKTFGEMDLHFTQKEISRIKGGMAISIPFDFVKISEYMMKPIPRRIYNREFAKKIHRFIDRNRELYEEHGYPVSDLLKMNSMHELDTAFTAKVFNIPDLEEYYYKESCVRVIHKIRKPFFILNSKDDPIVPYYTIPIKECVQSTHVILGLTERGGHMGFLGYSNHKSYAEEAAIEFISVISSM</sequence>
<dbReference type="InterPro" id="IPR029058">
    <property type="entry name" value="AB_hydrolase_fold"/>
</dbReference>
<comment type="similarity">
    <text evidence="1">Belongs to the AB hydrolase superfamily. AB hydrolase 4 family.</text>
</comment>
<dbReference type="GO" id="GO:0034338">
    <property type="term" value="F:short-chain carboxylesterase activity"/>
    <property type="evidence" value="ECO:0007669"/>
    <property type="project" value="TreeGrafter"/>
</dbReference>